<dbReference type="Pfam" id="PF01330">
    <property type="entry name" value="RuvA_N"/>
    <property type="match status" value="1"/>
</dbReference>
<evidence type="ECO:0000256" key="4">
    <source>
        <dbReference type="ARBA" id="ARBA00023172"/>
    </source>
</evidence>
<dbReference type="eggNOG" id="COG0632">
    <property type="taxonomic scope" value="Bacteria"/>
</dbReference>
<evidence type="ECO:0000256" key="3">
    <source>
        <dbReference type="ARBA" id="ARBA00023125"/>
    </source>
</evidence>
<feature type="domain" description="Helix-hairpin-helix DNA-binding motif class 1" evidence="7">
    <location>
        <begin position="71"/>
        <end position="90"/>
    </location>
</feature>
<keyword evidence="8" id="KW-0347">Helicase</keyword>
<dbReference type="GO" id="GO:0006310">
    <property type="term" value="P:DNA recombination"/>
    <property type="evidence" value="ECO:0007669"/>
    <property type="project" value="UniProtKB-UniRule"/>
</dbReference>
<proteinExistence type="inferred from homology"/>
<dbReference type="Pfam" id="PF14520">
    <property type="entry name" value="HHH_5"/>
    <property type="match status" value="1"/>
</dbReference>
<keyword evidence="2 6" id="KW-0227">DNA damage</keyword>
<dbReference type="GO" id="GO:0009379">
    <property type="term" value="C:Holliday junction helicase complex"/>
    <property type="evidence" value="ECO:0007669"/>
    <property type="project" value="InterPro"/>
</dbReference>
<dbReference type="AlphaFoldDB" id="A0A1X0VF26"/>
<keyword evidence="8" id="KW-0067">ATP-binding</keyword>
<comment type="subcellular location">
    <subcellularLocation>
        <location evidence="6">Cytoplasm</location>
    </subcellularLocation>
</comment>
<dbReference type="STRING" id="33968.BMS77_03970"/>
<dbReference type="GO" id="GO:0005524">
    <property type="term" value="F:ATP binding"/>
    <property type="evidence" value="ECO:0007669"/>
    <property type="project" value="InterPro"/>
</dbReference>
<keyword evidence="1 6" id="KW-0963">Cytoplasm</keyword>
<dbReference type="InterPro" id="IPR036267">
    <property type="entry name" value="RuvA_C_sf"/>
</dbReference>
<dbReference type="Gene3D" id="1.10.8.10">
    <property type="entry name" value="DNA helicase RuvA subunit, C-terminal domain"/>
    <property type="match status" value="1"/>
</dbReference>
<feature type="region of interest" description="Domain III" evidence="6">
    <location>
        <begin position="147"/>
        <end position="196"/>
    </location>
</feature>
<comment type="similarity">
    <text evidence="6">Belongs to the RuvA family.</text>
</comment>
<dbReference type="Gene3D" id="1.10.150.20">
    <property type="entry name" value="5' to 3' exonuclease, C-terminal subdomain"/>
    <property type="match status" value="1"/>
</dbReference>
<keyword evidence="5 6" id="KW-0234">DNA repair</keyword>
<evidence type="ECO:0000313" key="8">
    <source>
        <dbReference type="EMBL" id="ORI98318.1"/>
    </source>
</evidence>
<dbReference type="RefSeq" id="WP_004914880.1">
    <property type="nucleotide sequence ID" value="NZ_MPLS01000005.1"/>
</dbReference>
<dbReference type="CDD" id="cd14332">
    <property type="entry name" value="UBA_RuvA_C"/>
    <property type="match status" value="1"/>
</dbReference>
<dbReference type="InterPro" id="IPR003583">
    <property type="entry name" value="Hlx-hairpin-Hlx_DNA-bd_motif"/>
</dbReference>
<evidence type="ECO:0000256" key="1">
    <source>
        <dbReference type="ARBA" id="ARBA00022490"/>
    </source>
</evidence>
<reference evidence="8 9" key="1">
    <citation type="journal article" date="2017" name="Front. Microbiol.">
        <title>Genomic Characterization of Dairy Associated Leuconostoc Species and Diversity of Leuconostocs in Undefined Mixed Mesophilic Starter Cultures.</title>
        <authorList>
            <person name="Frantzen C.A."/>
            <person name="Kot W."/>
            <person name="Pedersen T.B."/>
            <person name="Ardo Y.M."/>
            <person name="Broadbent J.R."/>
            <person name="Neve H."/>
            <person name="Hansen L.H."/>
            <person name="Dal Bello F."/>
            <person name="Ostlie H.M."/>
            <person name="Kleppen H.P."/>
            <person name="Vogensen F.K."/>
            <person name="Holo H."/>
        </authorList>
    </citation>
    <scope>NUCLEOTIDE SEQUENCE [LARGE SCALE GENOMIC DNA]</scope>
    <source>
        <strain evidence="8 9">LMGCF08</strain>
    </source>
</reference>
<dbReference type="SUPFAM" id="SSF47781">
    <property type="entry name" value="RuvA domain 2-like"/>
    <property type="match status" value="1"/>
</dbReference>
<evidence type="ECO:0000313" key="9">
    <source>
        <dbReference type="Proteomes" id="UP000192288"/>
    </source>
</evidence>
<dbReference type="GO" id="GO:0006281">
    <property type="term" value="P:DNA repair"/>
    <property type="evidence" value="ECO:0007669"/>
    <property type="project" value="UniProtKB-UniRule"/>
</dbReference>
<feature type="domain" description="Helix-hairpin-helix DNA-binding motif class 1" evidence="7">
    <location>
        <begin position="106"/>
        <end position="125"/>
    </location>
</feature>
<dbReference type="Proteomes" id="UP000192288">
    <property type="component" value="Unassembled WGS sequence"/>
</dbReference>
<comment type="caution">
    <text evidence="6">Lacks conserved residue(s) required for the propagation of feature annotation.</text>
</comment>
<comment type="caution">
    <text evidence="8">The sequence shown here is derived from an EMBL/GenBank/DDBJ whole genome shotgun (WGS) entry which is preliminary data.</text>
</comment>
<comment type="function">
    <text evidence="6">The RuvA-RuvB-RuvC complex processes Holliday junction (HJ) DNA during genetic recombination and DNA repair, while the RuvA-RuvB complex plays an important role in the rescue of blocked DNA replication forks via replication fork reversal (RFR). RuvA specifically binds to HJ cruciform DNA, conferring on it an open structure. The RuvB hexamer acts as an ATP-dependent pump, pulling dsDNA into and through the RuvAB complex. HJ branch migration allows RuvC to scan DNA until it finds its consensus sequence, where it cleaves and resolves the cruciform DNA.</text>
</comment>
<evidence type="ECO:0000259" key="7">
    <source>
        <dbReference type="SMART" id="SM00278"/>
    </source>
</evidence>
<protein>
    <recommendedName>
        <fullName evidence="6">Holliday junction branch migration complex subunit RuvA</fullName>
    </recommendedName>
</protein>
<keyword evidence="3 6" id="KW-0238">DNA-binding</keyword>
<dbReference type="SUPFAM" id="SSF46929">
    <property type="entry name" value="DNA helicase RuvA subunit, C-terminal domain"/>
    <property type="match status" value="1"/>
</dbReference>
<evidence type="ECO:0000256" key="6">
    <source>
        <dbReference type="HAMAP-Rule" id="MF_00031"/>
    </source>
</evidence>
<dbReference type="SMART" id="SM00278">
    <property type="entry name" value="HhH1"/>
    <property type="match status" value="2"/>
</dbReference>
<dbReference type="GO" id="GO:0000400">
    <property type="term" value="F:four-way junction DNA binding"/>
    <property type="evidence" value="ECO:0007669"/>
    <property type="project" value="UniProtKB-UniRule"/>
</dbReference>
<dbReference type="InterPro" id="IPR012340">
    <property type="entry name" value="NA-bd_OB-fold"/>
</dbReference>
<gene>
    <name evidence="6" type="primary">ruvA</name>
    <name evidence="8" type="ORF">BMR96_02215</name>
</gene>
<dbReference type="InterPro" id="IPR010994">
    <property type="entry name" value="RuvA_2-like"/>
</dbReference>
<dbReference type="InterPro" id="IPR011114">
    <property type="entry name" value="RuvA_C"/>
</dbReference>
<keyword evidence="4 6" id="KW-0233">DNA recombination</keyword>
<organism evidence="8 9">
    <name type="scientific">Leuconostoc pseudomesenteroides</name>
    <dbReference type="NCBI Taxonomy" id="33968"/>
    <lineage>
        <taxon>Bacteria</taxon>
        <taxon>Bacillati</taxon>
        <taxon>Bacillota</taxon>
        <taxon>Bacilli</taxon>
        <taxon>Lactobacillales</taxon>
        <taxon>Lactobacillaceae</taxon>
        <taxon>Leuconostoc</taxon>
    </lineage>
</organism>
<dbReference type="NCBIfam" id="TIGR00084">
    <property type="entry name" value="ruvA"/>
    <property type="match status" value="1"/>
</dbReference>
<comment type="subunit">
    <text evidence="6">Homotetramer. Forms an RuvA(8)-RuvB(12)-Holliday junction (HJ) complex. HJ DNA is sandwiched between 2 RuvA tetramers; dsDNA enters through RuvA and exits via RuvB. An RuvB hexamer assembles on each DNA strand where it exits the tetramer. Each RuvB hexamer is contacted by two RuvA subunits (via domain III) on 2 adjacent RuvB subunits; this complex drives branch migration. In the full resolvosome a probable DNA-RuvA(4)-RuvB(12)-RuvC(2) complex forms which resolves the HJ.</text>
</comment>
<dbReference type="SUPFAM" id="SSF50249">
    <property type="entry name" value="Nucleic acid-binding proteins"/>
    <property type="match status" value="1"/>
</dbReference>
<evidence type="ECO:0000256" key="2">
    <source>
        <dbReference type="ARBA" id="ARBA00022763"/>
    </source>
</evidence>
<comment type="domain">
    <text evidence="6">Has three domains with a flexible linker between the domains II and III and assumes an 'L' shape. Domain III is highly mobile and contacts RuvB.</text>
</comment>
<evidence type="ECO:0000256" key="5">
    <source>
        <dbReference type="ARBA" id="ARBA00023204"/>
    </source>
</evidence>
<sequence>MYEYINGLITNITPAYIVIASRSGVGYRLYTANPYRFEENVESHVYVQQIVRENDISLFGFIDANEKALFNKLLNVSGIGPKSALAILASADATGLVNAVANDDSAYLTQFPGVGKKTAQQIVLDLKGKLDDLAVENGVATSSTASSDSRALDDALEALLALGYTKKDVKVVGEQLSQTSDSTDGYIRSGLKMLVK</sequence>
<dbReference type="InterPro" id="IPR000085">
    <property type="entry name" value="RuvA"/>
</dbReference>
<dbReference type="GO" id="GO:0048476">
    <property type="term" value="C:Holliday junction resolvase complex"/>
    <property type="evidence" value="ECO:0007669"/>
    <property type="project" value="UniProtKB-UniRule"/>
</dbReference>
<dbReference type="EMBL" id="MPLS01000005">
    <property type="protein sequence ID" value="ORI98318.1"/>
    <property type="molecule type" value="Genomic_DNA"/>
</dbReference>
<dbReference type="InterPro" id="IPR013849">
    <property type="entry name" value="DNA_helicase_Holl-junc_RuvA_I"/>
</dbReference>
<dbReference type="GO" id="GO:0009378">
    <property type="term" value="F:four-way junction helicase activity"/>
    <property type="evidence" value="ECO:0007669"/>
    <property type="project" value="InterPro"/>
</dbReference>
<dbReference type="HAMAP" id="MF_00031">
    <property type="entry name" value="DNA_HJ_migration_RuvA"/>
    <property type="match status" value="1"/>
</dbReference>
<keyword evidence="8" id="KW-0547">Nucleotide-binding</keyword>
<dbReference type="Pfam" id="PF07499">
    <property type="entry name" value="RuvA_C"/>
    <property type="match status" value="1"/>
</dbReference>
<dbReference type="Gene3D" id="2.40.50.140">
    <property type="entry name" value="Nucleic acid-binding proteins"/>
    <property type="match status" value="1"/>
</dbReference>
<dbReference type="GO" id="GO:0005737">
    <property type="term" value="C:cytoplasm"/>
    <property type="evidence" value="ECO:0007669"/>
    <property type="project" value="UniProtKB-SubCell"/>
</dbReference>
<accession>A0A1X0VF26</accession>
<name>A0A1X0VF26_LEUPS</name>
<keyword evidence="8" id="KW-0378">Hydrolase</keyword>